<dbReference type="Proteomes" id="UP001231197">
    <property type="component" value="Unassembled WGS sequence"/>
</dbReference>
<dbReference type="CDD" id="cd03603">
    <property type="entry name" value="CLECT_VCBS"/>
    <property type="match status" value="1"/>
</dbReference>
<comment type="caution">
    <text evidence="2">The sequence shown here is derived from an EMBL/GenBank/DDBJ whole genome shotgun (WGS) entry which is preliminary data.</text>
</comment>
<dbReference type="Gene3D" id="3.10.100.10">
    <property type="entry name" value="Mannose-Binding Protein A, subunit A"/>
    <property type="match status" value="1"/>
</dbReference>
<evidence type="ECO:0000259" key="1">
    <source>
        <dbReference type="PROSITE" id="PS50041"/>
    </source>
</evidence>
<dbReference type="InterPro" id="IPR016187">
    <property type="entry name" value="CTDL_fold"/>
</dbReference>
<keyword evidence="3" id="KW-1185">Reference proteome</keyword>
<proteinExistence type="predicted"/>
<accession>A0ABT7ZYJ0</accession>
<dbReference type="Pfam" id="PF19081">
    <property type="entry name" value="Ig_7"/>
    <property type="match status" value="1"/>
</dbReference>
<feature type="domain" description="C-type lectin" evidence="1">
    <location>
        <begin position="143"/>
        <end position="269"/>
    </location>
</feature>
<protein>
    <submittedName>
        <fullName evidence="2">T9SS type B sorting domain-containing protein</fullName>
    </submittedName>
</protein>
<dbReference type="PROSITE" id="PS50041">
    <property type="entry name" value="C_TYPE_LECTIN_2"/>
    <property type="match status" value="1"/>
</dbReference>
<dbReference type="RefSeq" id="WP_290207769.1">
    <property type="nucleotide sequence ID" value="NZ_JASDDK010000009.1"/>
</dbReference>
<evidence type="ECO:0000313" key="2">
    <source>
        <dbReference type="EMBL" id="MDN3494073.1"/>
    </source>
</evidence>
<dbReference type="SUPFAM" id="SSF56436">
    <property type="entry name" value="C-type lectin-like"/>
    <property type="match status" value="1"/>
</dbReference>
<organism evidence="2 3">
    <name type="scientific">Winogradskyella bathintestinalis</name>
    <dbReference type="NCBI Taxonomy" id="3035208"/>
    <lineage>
        <taxon>Bacteria</taxon>
        <taxon>Pseudomonadati</taxon>
        <taxon>Bacteroidota</taxon>
        <taxon>Flavobacteriia</taxon>
        <taxon>Flavobacteriales</taxon>
        <taxon>Flavobacteriaceae</taxon>
        <taxon>Winogradskyella</taxon>
    </lineage>
</organism>
<evidence type="ECO:0000313" key="3">
    <source>
        <dbReference type="Proteomes" id="UP001231197"/>
    </source>
</evidence>
<sequence>MRILFRLKFTIAVLVFCLLFTKIQSQNIPQIAAVGNQFYCSELPMSIVTNISISNTLGTLDTVFVQISTGYTLGEDILYLEGIHPNINANWSAGEGLLTLEGPASFSEFETAISAIRFQTTQSVFTQDKFFSINLGEANFLPSTGHYYFYVADLSITWLEAKAAAEQRSYFGLQGYLATITSEEEMQLTGEQSSGTGWIGGSDQQNEGVWIWETGPEAGQVFWEGLSNGYAPNDMYAFWNTSEPNNLNNEEDYAHITAPNIGILGSWNDLTLTGGNDPNSDFHPKGYIVEFGGMPGDPDINISASTTIVTPKLEVTTYTVCNSSGSQITLNSNADNAYWYDSLTSTTVVNSGLTNQNLIEGSTTYWVELIFNGCSEGARIPITVNVNASPVANDITIIQCEDDSIDFISTFYLNNYRNDIVRDDNGQIETGLNVRFFEDDLLQNEITSNSYNNSVDFQKIYALVTNESTACLSLAEITLQVNPPNGYSATLEVCDDLEADGFATFNLSEANPQLLNSETINTTVSYYLTFDEALEQANEIVDSFTNVVAFNQVVYARINIDNNCYAINEVVLHVKDLPNVLQYEEIYYCLNSFPETITLSGGIIDDVPNNYYYNWFTGETTMDIEVNEPGTYSVTVTQPLGCSNERTITVLPSSTAEVESIEVTDLSENNTVSVLVNGNGDYRYALNNENGIYQTSNHFENVPAGFHTIFIKDIKADCGTVSSDISILGFPKFFTPNGDAVNETWQITGFSSEFNNTATVEIFNRYGKLITILKANNSQWDGTINGAMAPSDDYWFIARFIDGRTYKGHFTLKR</sequence>
<name>A0ABT7ZYJ0_9FLAO</name>
<dbReference type="Pfam" id="PF13585">
    <property type="entry name" value="CHU_C"/>
    <property type="match status" value="1"/>
</dbReference>
<gene>
    <name evidence="2" type="ORF">QMA06_15220</name>
</gene>
<reference evidence="2 3" key="1">
    <citation type="journal article" date="2023" name="Int. J. Syst. Evol. Microbiol.">
        <title>Winogradskyella bathintestinalis sp. nov., isolated from the intestine of the deep-sea loosejaw dragonfish, Malacosteus niger.</title>
        <authorList>
            <person name="Uniacke-Lowe S."/>
            <person name="Johnson C.N."/>
            <person name="Stanton C."/>
            <person name="Hill C."/>
            <person name="Ross P."/>
        </authorList>
    </citation>
    <scope>NUCLEOTIDE SEQUENCE [LARGE SCALE GENOMIC DNA]</scope>
    <source>
        <strain evidence="2 3">APC 3343</strain>
    </source>
</reference>
<dbReference type="NCBIfam" id="TIGR04131">
    <property type="entry name" value="Bac_Flav_CTERM"/>
    <property type="match status" value="1"/>
</dbReference>
<dbReference type="InterPro" id="IPR001304">
    <property type="entry name" value="C-type_lectin-like"/>
</dbReference>
<dbReference type="InterPro" id="IPR016186">
    <property type="entry name" value="C-type_lectin-like/link_sf"/>
</dbReference>
<dbReference type="InterPro" id="IPR034007">
    <property type="entry name" value="CTLD_bac"/>
</dbReference>
<dbReference type="InterPro" id="IPR044023">
    <property type="entry name" value="Ig_7"/>
</dbReference>
<dbReference type="InterPro" id="IPR026341">
    <property type="entry name" value="T9SS_type_B"/>
</dbReference>
<dbReference type="EMBL" id="JASDDK010000009">
    <property type="protein sequence ID" value="MDN3494073.1"/>
    <property type="molecule type" value="Genomic_DNA"/>
</dbReference>